<proteinExistence type="predicted"/>
<evidence type="ECO:0000256" key="1">
    <source>
        <dbReference type="SAM" id="MobiDB-lite"/>
    </source>
</evidence>
<accession>A0A1M2VIV2</accession>
<dbReference type="EMBL" id="MNAD01001170">
    <property type="protein sequence ID" value="OJT07525.1"/>
    <property type="molecule type" value="Genomic_DNA"/>
</dbReference>
<dbReference type="Proteomes" id="UP000184267">
    <property type="component" value="Unassembled WGS sequence"/>
</dbReference>
<protein>
    <submittedName>
        <fullName evidence="2">Uncharacterized protein</fullName>
    </submittedName>
</protein>
<feature type="region of interest" description="Disordered" evidence="1">
    <location>
        <begin position="1"/>
        <end position="22"/>
    </location>
</feature>
<evidence type="ECO:0000313" key="2">
    <source>
        <dbReference type="EMBL" id="OJT07525.1"/>
    </source>
</evidence>
<dbReference type="AlphaFoldDB" id="A0A1M2VIV2"/>
<gene>
    <name evidence="2" type="ORF">TRAPUB_1621</name>
</gene>
<name>A0A1M2VIV2_TRAPU</name>
<feature type="compositionally biased region" description="Low complexity" evidence="1">
    <location>
        <begin position="1"/>
        <end position="19"/>
    </location>
</feature>
<sequence length="89" mass="9728">MPPFSKMWSTSSSSSPFVSGKKMYTSGTQSALKIAKMMKTRQFMLAIAGGVISTTAKTHIQLKNDEIAEPRARIRVVVIYTGQSANRTS</sequence>
<comment type="caution">
    <text evidence="2">The sequence shown here is derived from an EMBL/GenBank/DDBJ whole genome shotgun (WGS) entry which is preliminary data.</text>
</comment>
<keyword evidence="3" id="KW-1185">Reference proteome</keyword>
<evidence type="ECO:0000313" key="3">
    <source>
        <dbReference type="Proteomes" id="UP000184267"/>
    </source>
</evidence>
<reference evidence="2 3" key="1">
    <citation type="submission" date="2016-10" db="EMBL/GenBank/DDBJ databases">
        <title>Genome sequence of the basidiomycete white-rot fungus Trametes pubescens.</title>
        <authorList>
            <person name="Makela M.R."/>
            <person name="Granchi Z."/>
            <person name="Peng M."/>
            <person name="De Vries R.P."/>
            <person name="Grigoriev I."/>
            <person name="Riley R."/>
            <person name="Hilden K."/>
        </authorList>
    </citation>
    <scope>NUCLEOTIDE SEQUENCE [LARGE SCALE GENOMIC DNA]</scope>
    <source>
        <strain evidence="2 3">FBCC735</strain>
    </source>
</reference>
<organism evidence="2 3">
    <name type="scientific">Trametes pubescens</name>
    <name type="common">White-rot fungus</name>
    <dbReference type="NCBI Taxonomy" id="154538"/>
    <lineage>
        <taxon>Eukaryota</taxon>
        <taxon>Fungi</taxon>
        <taxon>Dikarya</taxon>
        <taxon>Basidiomycota</taxon>
        <taxon>Agaricomycotina</taxon>
        <taxon>Agaricomycetes</taxon>
        <taxon>Polyporales</taxon>
        <taxon>Polyporaceae</taxon>
        <taxon>Trametes</taxon>
    </lineage>
</organism>